<dbReference type="GO" id="GO:0071555">
    <property type="term" value="P:cell wall organization"/>
    <property type="evidence" value="ECO:0007669"/>
    <property type="project" value="UniProtKB-KW"/>
</dbReference>
<dbReference type="GO" id="GO:0008237">
    <property type="term" value="F:metallopeptidase activity"/>
    <property type="evidence" value="ECO:0007669"/>
    <property type="project" value="UniProtKB-KW"/>
</dbReference>
<evidence type="ECO:0000256" key="2">
    <source>
        <dbReference type="ARBA" id="ARBA00004776"/>
    </source>
</evidence>
<name>A0A5K7ZTI6_9BACT</name>
<keyword evidence="4" id="KW-0479">Metal-binding</keyword>
<gene>
    <name evidence="12" type="ORF">DSCO28_41120</name>
</gene>
<dbReference type="InterPro" id="IPR010275">
    <property type="entry name" value="MepK"/>
</dbReference>
<dbReference type="RefSeq" id="WP_155311098.1">
    <property type="nucleotide sequence ID" value="NZ_AP021876.1"/>
</dbReference>
<evidence type="ECO:0000256" key="7">
    <source>
        <dbReference type="ARBA" id="ARBA00022833"/>
    </source>
</evidence>
<sequence>MDRCSRRNFLKIGGGFLASCLVPSLGLASLHPDRTRRSLSFFNTHTDEQLSVCYFNSGAYCPEALNRINHLLRDHRTGEIHPIDPRLMDLLFGVNQRLGCSSSFHIISGYRSPKTNTMLRKKSFGVAKRSYHMQGRAIDIRLPDCDTHRLRQACIDLKAGGVGYYPRSDFVHVDTGAFRTWNG</sequence>
<dbReference type="Proteomes" id="UP000425960">
    <property type="component" value="Chromosome"/>
</dbReference>
<dbReference type="GO" id="GO:0006508">
    <property type="term" value="P:proteolysis"/>
    <property type="evidence" value="ECO:0007669"/>
    <property type="project" value="UniProtKB-KW"/>
</dbReference>
<evidence type="ECO:0000313" key="12">
    <source>
        <dbReference type="EMBL" id="BBO83546.1"/>
    </source>
</evidence>
<dbReference type="PANTHER" id="PTHR37425:SF1">
    <property type="entry name" value="OUTER MEMBRANE PROTEIN"/>
    <property type="match status" value="1"/>
</dbReference>
<keyword evidence="5" id="KW-0732">Signal</keyword>
<evidence type="ECO:0000256" key="11">
    <source>
        <dbReference type="ARBA" id="ARBA00093666"/>
    </source>
</evidence>
<evidence type="ECO:0000313" key="13">
    <source>
        <dbReference type="Proteomes" id="UP000425960"/>
    </source>
</evidence>
<evidence type="ECO:0000256" key="9">
    <source>
        <dbReference type="ARBA" id="ARBA00023316"/>
    </source>
</evidence>
<dbReference type="GO" id="GO:0046872">
    <property type="term" value="F:metal ion binding"/>
    <property type="evidence" value="ECO:0007669"/>
    <property type="project" value="UniProtKB-KW"/>
</dbReference>
<evidence type="ECO:0000256" key="1">
    <source>
        <dbReference type="ARBA" id="ARBA00001947"/>
    </source>
</evidence>
<comment type="pathway">
    <text evidence="2">Cell wall biogenesis; cell wall polysaccharide biosynthesis.</text>
</comment>
<dbReference type="EMBL" id="AP021876">
    <property type="protein sequence ID" value="BBO83546.1"/>
    <property type="molecule type" value="Genomic_DNA"/>
</dbReference>
<comment type="similarity">
    <text evidence="10">Belongs to the peptidase M15 family.</text>
</comment>
<dbReference type="KEGG" id="dov:DSCO28_41120"/>
<evidence type="ECO:0000256" key="5">
    <source>
        <dbReference type="ARBA" id="ARBA00022729"/>
    </source>
</evidence>
<dbReference type="Pfam" id="PF05951">
    <property type="entry name" value="Peptidase_M15_2"/>
    <property type="match status" value="1"/>
</dbReference>
<keyword evidence="6" id="KW-0378">Hydrolase</keyword>
<keyword evidence="8" id="KW-0482">Metalloprotease</keyword>
<proteinExistence type="inferred from homology"/>
<keyword evidence="7" id="KW-0862">Zinc</keyword>
<dbReference type="SUPFAM" id="SSF55166">
    <property type="entry name" value="Hedgehog/DD-peptidase"/>
    <property type="match status" value="1"/>
</dbReference>
<evidence type="ECO:0000256" key="4">
    <source>
        <dbReference type="ARBA" id="ARBA00022723"/>
    </source>
</evidence>
<keyword evidence="3" id="KW-0645">Protease</keyword>
<accession>A0A5K7ZTI6</accession>
<dbReference type="Gene3D" id="3.30.1380.10">
    <property type="match status" value="1"/>
</dbReference>
<dbReference type="AlphaFoldDB" id="A0A5K7ZTI6"/>
<keyword evidence="9" id="KW-0961">Cell wall biogenesis/degradation</keyword>
<dbReference type="InterPro" id="IPR009045">
    <property type="entry name" value="Zn_M74/Hedgehog-like"/>
</dbReference>
<evidence type="ECO:0000256" key="10">
    <source>
        <dbReference type="ARBA" id="ARBA00093448"/>
    </source>
</evidence>
<evidence type="ECO:0000256" key="3">
    <source>
        <dbReference type="ARBA" id="ARBA00022670"/>
    </source>
</evidence>
<protein>
    <recommendedName>
        <fullName evidence="11">Murein endopeptidase K</fullName>
    </recommendedName>
</protein>
<evidence type="ECO:0000256" key="8">
    <source>
        <dbReference type="ARBA" id="ARBA00023049"/>
    </source>
</evidence>
<reference evidence="12 13" key="1">
    <citation type="submission" date="2019-11" db="EMBL/GenBank/DDBJ databases">
        <title>Comparative genomics of hydrocarbon-degrading Desulfosarcina strains.</title>
        <authorList>
            <person name="Watanabe M."/>
            <person name="Kojima H."/>
            <person name="Fukui M."/>
        </authorList>
    </citation>
    <scope>NUCLEOTIDE SEQUENCE [LARGE SCALE GENOMIC DNA]</scope>
    <source>
        <strain evidence="12 13">28bB2T</strain>
    </source>
</reference>
<dbReference type="PANTHER" id="PTHR37425">
    <property type="match status" value="1"/>
</dbReference>
<organism evidence="12 13">
    <name type="scientific">Desulfosarcina ovata subsp. sediminis</name>
    <dbReference type="NCBI Taxonomy" id="885957"/>
    <lineage>
        <taxon>Bacteria</taxon>
        <taxon>Pseudomonadati</taxon>
        <taxon>Thermodesulfobacteriota</taxon>
        <taxon>Desulfobacteria</taxon>
        <taxon>Desulfobacterales</taxon>
        <taxon>Desulfosarcinaceae</taxon>
        <taxon>Desulfosarcina</taxon>
    </lineage>
</organism>
<dbReference type="CDD" id="cd14844">
    <property type="entry name" value="Zn-DD-carboxypeptidase_like"/>
    <property type="match status" value="1"/>
</dbReference>
<evidence type="ECO:0000256" key="6">
    <source>
        <dbReference type="ARBA" id="ARBA00022801"/>
    </source>
</evidence>
<comment type="cofactor">
    <cofactor evidence="1">
        <name>Zn(2+)</name>
        <dbReference type="ChEBI" id="CHEBI:29105"/>
    </cofactor>
</comment>